<name>A0A6A5ZPY1_9PLEO</name>
<organism evidence="1 2">
    <name type="scientific">Lophiotrema nucula</name>
    <dbReference type="NCBI Taxonomy" id="690887"/>
    <lineage>
        <taxon>Eukaryota</taxon>
        <taxon>Fungi</taxon>
        <taxon>Dikarya</taxon>
        <taxon>Ascomycota</taxon>
        <taxon>Pezizomycotina</taxon>
        <taxon>Dothideomycetes</taxon>
        <taxon>Pleosporomycetidae</taxon>
        <taxon>Pleosporales</taxon>
        <taxon>Lophiotremataceae</taxon>
        <taxon>Lophiotrema</taxon>
    </lineage>
</organism>
<gene>
    <name evidence="1" type="ORF">BDV96DRAFT_323608</name>
</gene>
<dbReference type="EMBL" id="ML977314">
    <property type="protein sequence ID" value="KAF2120321.1"/>
    <property type="molecule type" value="Genomic_DNA"/>
</dbReference>
<dbReference type="Proteomes" id="UP000799770">
    <property type="component" value="Unassembled WGS sequence"/>
</dbReference>
<evidence type="ECO:0000313" key="1">
    <source>
        <dbReference type="EMBL" id="KAF2120321.1"/>
    </source>
</evidence>
<reference evidence="1" key="1">
    <citation type="journal article" date="2020" name="Stud. Mycol.">
        <title>101 Dothideomycetes genomes: a test case for predicting lifestyles and emergence of pathogens.</title>
        <authorList>
            <person name="Haridas S."/>
            <person name="Albert R."/>
            <person name="Binder M."/>
            <person name="Bloem J."/>
            <person name="Labutti K."/>
            <person name="Salamov A."/>
            <person name="Andreopoulos B."/>
            <person name="Baker S."/>
            <person name="Barry K."/>
            <person name="Bills G."/>
            <person name="Bluhm B."/>
            <person name="Cannon C."/>
            <person name="Castanera R."/>
            <person name="Culley D."/>
            <person name="Daum C."/>
            <person name="Ezra D."/>
            <person name="Gonzalez J."/>
            <person name="Henrissat B."/>
            <person name="Kuo A."/>
            <person name="Liang C."/>
            <person name="Lipzen A."/>
            <person name="Lutzoni F."/>
            <person name="Magnuson J."/>
            <person name="Mondo S."/>
            <person name="Nolan M."/>
            <person name="Ohm R."/>
            <person name="Pangilinan J."/>
            <person name="Park H.-J."/>
            <person name="Ramirez L."/>
            <person name="Alfaro M."/>
            <person name="Sun H."/>
            <person name="Tritt A."/>
            <person name="Yoshinaga Y."/>
            <person name="Zwiers L.-H."/>
            <person name="Turgeon B."/>
            <person name="Goodwin S."/>
            <person name="Spatafora J."/>
            <person name="Crous P."/>
            <person name="Grigoriev I."/>
        </authorList>
    </citation>
    <scope>NUCLEOTIDE SEQUENCE</scope>
    <source>
        <strain evidence="1">CBS 627.86</strain>
    </source>
</reference>
<dbReference type="AlphaFoldDB" id="A0A6A5ZPY1"/>
<protein>
    <submittedName>
        <fullName evidence="1">Uncharacterized protein</fullName>
    </submittedName>
</protein>
<sequence>MPGLVSENERPLQRSLIGKVLSGTMKKSKKSNWRLGISLSIRFQPIAQRVQFVILHCQSSFACATDDFWVRSRQKENRRPSGDVLPEICIELRRCISYLCCCEYEVSFQVQRLLRRSLVPTKGDRPRDGSALDLDHWQPLLHHHLRSSRRASSLNIIGGSDSAINKVWIDDNQTRIEGFAYAAKRGHDPCTDACLASCAISSEVPPAQTSPCRHTTSVEALANDPVACRCISFGSSNQVKRDGLASRSTFVFLPPNSTLSYYASHRLGFITSVVAQSGVFLG</sequence>
<evidence type="ECO:0000313" key="2">
    <source>
        <dbReference type="Proteomes" id="UP000799770"/>
    </source>
</evidence>
<keyword evidence="2" id="KW-1185">Reference proteome</keyword>
<proteinExistence type="predicted"/>
<accession>A0A6A5ZPY1</accession>